<dbReference type="Proteomes" id="UP001179952">
    <property type="component" value="Unassembled WGS sequence"/>
</dbReference>
<feature type="domain" description="BRCT" evidence="2">
    <location>
        <begin position="544"/>
        <end position="627"/>
    </location>
</feature>
<gene>
    <name evidence="3" type="ORF">QJS04_geneDACA000015</name>
</gene>
<sequence length="800" mass="89881">MMMRRTRCFEGANVYLSRSLVTPELFDSLHDALRLNGAHVFLCCDPSRNSPSDYHVISSSDHEKFEVLRAKGCNLLGPQCILSCAKEQRTLPKQGYTCCLAMDGVKILASGFEKDDKAKIEKMVSAMGGVVQTKASLEVSFVIAKNVLATKYKWALDVLKRPIVTIMWLYQCWKEHRLVPQDAFRVLPFTGLSICVTRIRADERKEIESLIVQNGGQYSADLTKMCTHLISDISYAPEGDKYLVAQRWGHIHIVTRKWLDQSIVRRACLDEDCYPVQRVSVPPSNMKDGLKENIQDRDAESLQPLSSTRMNDPDTTFFDNICCTSSDASIMAKECGDLHALQNKDEVDCGCPIANDSEAEDSDLYLSNCRIFIVGFEAHEMRKLVNMVRKGGGSRHLLLSEKLTHIVVGTPSEIERREVRRLASWGVINAVCSAWLEDSYRAKKELTVSQKYIALDLFFPKGQRGEIVEWVKRGGGLMVGDQGKDEVQFIIAAHGSMLKSTSLPQCTVVSTHWIRFCLEEGCMQDVGRHVLYSPLPCHVPLPGFEMIRFCISQYEEKDRLLLKNLCYILGSRFTEKLSRKVTHLLCKFTNGPKYEAACKWGIQSVTSDWITDCIRQNKLVPLDPFRPKEVTSQDKEAQVCTTSQYPTQAAGMASGDTLSQLNESQAPNISTERTGNTVIVVYVLILDRSVPQNVTTYRSDSTKTKNLEDAREVPDAVPDVAAVIEDLLAESDMVRVEKQEDPSSTSVPENNQITCDNFSETQTESQVVGYEEDLSGRQKIIDRVRTQSTPSNNCRENHGL</sequence>
<dbReference type="CDD" id="cd17731">
    <property type="entry name" value="BRCT_TopBP1_rpt2_like"/>
    <property type="match status" value="1"/>
</dbReference>
<evidence type="ECO:0000313" key="4">
    <source>
        <dbReference type="Proteomes" id="UP001179952"/>
    </source>
</evidence>
<dbReference type="InterPro" id="IPR036420">
    <property type="entry name" value="BRCT_dom_sf"/>
</dbReference>
<reference evidence="3" key="2">
    <citation type="submission" date="2023-06" db="EMBL/GenBank/DDBJ databases">
        <authorList>
            <person name="Ma L."/>
            <person name="Liu K.-W."/>
            <person name="Li Z."/>
            <person name="Hsiao Y.-Y."/>
            <person name="Qi Y."/>
            <person name="Fu T."/>
            <person name="Tang G."/>
            <person name="Zhang D."/>
            <person name="Sun W.-H."/>
            <person name="Liu D.-K."/>
            <person name="Li Y."/>
            <person name="Chen G.-Z."/>
            <person name="Liu X.-D."/>
            <person name="Liao X.-Y."/>
            <person name="Jiang Y.-T."/>
            <person name="Yu X."/>
            <person name="Hao Y."/>
            <person name="Huang J."/>
            <person name="Zhao X.-W."/>
            <person name="Ke S."/>
            <person name="Chen Y.-Y."/>
            <person name="Wu W.-L."/>
            <person name="Hsu J.-L."/>
            <person name="Lin Y.-F."/>
            <person name="Huang M.-D."/>
            <person name="Li C.-Y."/>
            <person name="Huang L."/>
            <person name="Wang Z.-W."/>
            <person name="Zhao X."/>
            <person name="Zhong W.-Y."/>
            <person name="Peng D.-H."/>
            <person name="Ahmad S."/>
            <person name="Lan S."/>
            <person name="Zhang J.-S."/>
            <person name="Tsai W.-C."/>
            <person name="Van De Peer Y."/>
            <person name="Liu Z.-J."/>
        </authorList>
    </citation>
    <scope>NUCLEOTIDE SEQUENCE</scope>
    <source>
        <strain evidence="3">SCP</strain>
        <tissue evidence="3">Leaves</tissue>
    </source>
</reference>
<evidence type="ECO:0000313" key="3">
    <source>
        <dbReference type="EMBL" id="KAK1267690.1"/>
    </source>
</evidence>
<evidence type="ECO:0000256" key="1">
    <source>
        <dbReference type="ARBA" id="ARBA00022737"/>
    </source>
</evidence>
<dbReference type="CDD" id="cd00027">
    <property type="entry name" value="BRCT"/>
    <property type="match status" value="1"/>
</dbReference>
<dbReference type="GO" id="GO:0033314">
    <property type="term" value="P:mitotic DNA replication checkpoint signaling"/>
    <property type="evidence" value="ECO:0007669"/>
    <property type="project" value="TreeGrafter"/>
</dbReference>
<comment type="caution">
    <text evidence="3">The sequence shown here is derived from an EMBL/GenBank/DDBJ whole genome shotgun (WGS) entry which is preliminary data.</text>
</comment>
<dbReference type="PROSITE" id="PS50172">
    <property type="entry name" value="BRCT"/>
    <property type="match status" value="6"/>
</dbReference>
<reference evidence="3" key="1">
    <citation type="journal article" date="2023" name="Nat. Commun.">
        <title>Diploid and tetraploid genomes of Acorus and the evolution of monocots.</title>
        <authorList>
            <person name="Ma L."/>
            <person name="Liu K.W."/>
            <person name="Li Z."/>
            <person name="Hsiao Y.Y."/>
            <person name="Qi Y."/>
            <person name="Fu T."/>
            <person name="Tang G.D."/>
            <person name="Zhang D."/>
            <person name="Sun W.H."/>
            <person name="Liu D.K."/>
            <person name="Li Y."/>
            <person name="Chen G.Z."/>
            <person name="Liu X.D."/>
            <person name="Liao X.Y."/>
            <person name="Jiang Y.T."/>
            <person name="Yu X."/>
            <person name="Hao Y."/>
            <person name="Huang J."/>
            <person name="Zhao X.W."/>
            <person name="Ke S."/>
            <person name="Chen Y.Y."/>
            <person name="Wu W.L."/>
            <person name="Hsu J.L."/>
            <person name="Lin Y.F."/>
            <person name="Huang M.D."/>
            <person name="Li C.Y."/>
            <person name="Huang L."/>
            <person name="Wang Z.W."/>
            <person name="Zhao X."/>
            <person name="Zhong W.Y."/>
            <person name="Peng D.H."/>
            <person name="Ahmad S."/>
            <person name="Lan S."/>
            <person name="Zhang J.S."/>
            <person name="Tsai W.C."/>
            <person name="Van de Peer Y."/>
            <person name="Liu Z.J."/>
        </authorList>
    </citation>
    <scope>NUCLEOTIDE SEQUENCE</scope>
    <source>
        <strain evidence="3">SCP</strain>
    </source>
</reference>
<name>A0AAV9ATR9_ACOGR</name>
<dbReference type="SUPFAM" id="SSF52113">
    <property type="entry name" value="BRCT domain"/>
    <property type="match status" value="5"/>
</dbReference>
<dbReference type="EMBL" id="JAUJYN010000007">
    <property type="protein sequence ID" value="KAK1267690.1"/>
    <property type="molecule type" value="Genomic_DNA"/>
</dbReference>
<dbReference type="InterPro" id="IPR001357">
    <property type="entry name" value="BRCT_dom"/>
</dbReference>
<feature type="domain" description="BRCT" evidence="2">
    <location>
        <begin position="4"/>
        <end position="98"/>
    </location>
</feature>
<dbReference type="AlphaFoldDB" id="A0AAV9ATR9"/>
<keyword evidence="4" id="KW-1185">Reference proteome</keyword>
<dbReference type="PANTHER" id="PTHR13561:SF20">
    <property type="entry name" value="DNA TOPOISOMERASE 2-BINDING PROTEIN 1"/>
    <property type="match status" value="1"/>
</dbReference>
<dbReference type="SMART" id="SM00292">
    <property type="entry name" value="BRCT"/>
    <property type="match status" value="6"/>
</dbReference>
<feature type="domain" description="BRCT" evidence="2">
    <location>
        <begin position="102"/>
        <end position="186"/>
    </location>
</feature>
<feature type="domain" description="BRCT" evidence="2">
    <location>
        <begin position="361"/>
        <end position="453"/>
    </location>
</feature>
<dbReference type="GO" id="GO:0006270">
    <property type="term" value="P:DNA replication initiation"/>
    <property type="evidence" value="ECO:0007669"/>
    <property type="project" value="TreeGrafter"/>
</dbReference>
<dbReference type="PANTHER" id="PTHR13561">
    <property type="entry name" value="DNA REPLICATION REGULATOR DPB11-RELATED"/>
    <property type="match status" value="1"/>
</dbReference>
<dbReference type="FunFam" id="3.40.50.10190:FF:000061">
    <property type="entry name" value="Transcription coactivator"/>
    <property type="match status" value="1"/>
</dbReference>
<keyword evidence="1" id="KW-0677">Repeat</keyword>
<dbReference type="InterPro" id="IPR059215">
    <property type="entry name" value="BRCT2_TopBP1-like"/>
</dbReference>
<proteinExistence type="predicted"/>
<feature type="domain" description="BRCT" evidence="2">
    <location>
        <begin position="189"/>
        <end position="276"/>
    </location>
</feature>
<feature type="domain" description="BRCT" evidence="2">
    <location>
        <begin position="463"/>
        <end position="531"/>
    </location>
</feature>
<dbReference type="Pfam" id="PF00533">
    <property type="entry name" value="BRCT"/>
    <property type="match status" value="1"/>
</dbReference>
<dbReference type="Gene3D" id="3.40.50.10190">
    <property type="entry name" value="BRCT domain"/>
    <property type="match status" value="6"/>
</dbReference>
<dbReference type="GO" id="GO:0007095">
    <property type="term" value="P:mitotic G2 DNA damage checkpoint signaling"/>
    <property type="evidence" value="ECO:0007669"/>
    <property type="project" value="TreeGrafter"/>
</dbReference>
<dbReference type="Pfam" id="PF12738">
    <property type="entry name" value="PTCB-BRCT"/>
    <property type="match status" value="3"/>
</dbReference>
<protein>
    <recommendedName>
        <fullName evidence="2">BRCT domain-containing protein</fullName>
    </recommendedName>
</protein>
<accession>A0AAV9ATR9</accession>
<dbReference type="FunFam" id="3.40.50.10190:FF:000010">
    <property type="entry name" value="DNA topoisomerase II binding protein 1"/>
    <property type="match status" value="1"/>
</dbReference>
<dbReference type="FunFam" id="3.40.50.10190:FF:000052">
    <property type="entry name" value="Transcription coactivator"/>
    <property type="match status" value="1"/>
</dbReference>
<evidence type="ECO:0000259" key="2">
    <source>
        <dbReference type="PROSITE" id="PS50172"/>
    </source>
</evidence>
<organism evidence="3 4">
    <name type="scientific">Acorus gramineus</name>
    <name type="common">Dwarf sweet flag</name>
    <dbReference type="NCBI Taxonomy" id="55184"/>
    <lineage>
        <taxon>Eukaryota</taxon>
        <taxon>Viridiplantae</taxon>
        <taxon>Streptophyta</taxon>
        <taxon>Embryophyta</taxon>
        <taxon>Tracheophyta</taxon>
        <taxon>Spermatophyta</taxon>
        <taxon>Magnoliopsida</taxon>
        <taxon>Liliopsida</taxon>
        <taxon>Acoraceae</taxon>
        <taxon>Acorus</taxon>
    </lineage>
</organism>